<feature type="transmembrane region" description="Helical" evidence="5">
    <location>
        <begin position="50"/>
        <end position="74"/>
    </location>
</feature>
<dbReference type="EMBL" id="JAQQPZ010000001">
    <property type="protein sequence ID" value="MDD8057630.1"/>
    <property type="molecule type" value="Genomic_DNA"/>
</dbReference>
<dbReference type="RefSeq" id="WP_274408351.1">
    <property type="nucleotide sequence ID" value="NZ_JAQQPZ010000001.1"/>
</dbReference>
<sequence length="204" mass="23279">MIERKYKYFTFVLMLTLVLGFTFEARGAYMGVILFLLVYCCNRLVKIPPFIMMCGITFILLNQILLLLNPSIIADEILSYRPTIWNYYIYEGLENFLFGGGPILTYVSEGAAAYYQSMIGRGVGTAYGTQSMYVLYFYESGIIGLFLLMFIMFIVFCSKSKYVIPFFSISVLAFMETIKIGAVSIYGLPFTYFLVLSLVTKSKQ</sequence>
<keyword evidence="7" id="KW-0436">Ligase</keyword>
<feature type="transmembrane region" description="Helical" evidence="5">
    <location>
        <begin position="95"/>
        <end position="115"/>
    </location>
</feature>
<evidence type="ECO:0000256" key="1">
    <source>
        <dbReference type="ARBA" id="ARBA00004141"/>
    </source>
</evidence>
<evidence type="ECO:0000256" key="3">
    <source>
        <dbReference type="ARBA" id="ARBA00022989"/>
    </source>
</evidence>
<keyword evidence="4 5" id="KW-0472">Membrane</keyword>
<accession>A0ABT5TIS8</accession>
<name>A0ABT5TIS8_9GAMM</name>
<dbReference type="Proteomes" id="UP001213691">
    <property type="component" value="Unassembled WGS sequence"/>
</dbReference>
<evidence type="ECO:0000256" key="2">
    <source>
        <dbReference type="ARBA" id="ARBA00022692"/>
    </source>
</evidence>
<evidence type="ECO:0000256" key="5">
    <source>
        <dbReference type="SAM" id="Phobius"/>
    </source>
</evidence>
<evidence type="ECO:0000313" key="7">
    <source>
        <dbReference type="EMBL" id="MDD8057630.1"/>
    </source>
</evidence>
<proteinExistence type="predicted"/>
<gene>
    <name evidence="7" type="ORF">PQR79_00550</name>
</gene>
<dbReference type="GO" id="GO:0016874">
    <property type="term" value="F:ligase activity"/>
    <property type="evidence" value="ECO:0007669"/>
    <property type="project" value="UniProtKB-KW"/>
</dbReference>
<keyword evidence="2 5" id="KW-0812">Transmembrane</keyword>
<reference evidence="7 8" key="1">
    <citation type="submission" date="2023-02" db="EMBL/GenBank/DDBJ databases">
        <title>Genome sequence of Shewanella metallivivens ER-Te-42B-Light, sp. nov., enriched from sulfide tube worms (Riftia pachyptila) isolated from Explorer Ridge in the Pacific Ocean.</title>
        <authorList>
            <person name="Maltman C."/>
            <person name="Kuzyk S.B."/>
            <person name="Kyndt J.A."/>
            <person name="Yurkov V."/>
        </authorList>
    </citation>
    <scope>NUCLEOTIDE SEQUENCE [LARGE SCALE GENOMIC DNA]</scope>
    <source>
        <strain evidence="7 8">ER-Te-42B-Light</strain>
    </source>
</reference>
<keyword evidence="3 5" id="KW-1133">Transmembrane helix</keyword>
<evidence type="ECO:0000259" key="6">
    <source>
        <dbReference type="Pfam" id="PF04932"/>
    </source>
</evidence>
<feature type="transmembrane region" description="Helical" evidence="5">
    <location>
        <begin position="135"/>
        <end position="157"/>
    </location>
</feature>
<feature type="domain" description="O-antigen ligase-related" evidence="6">
    <location>
        <begin position="12"/>
        <end position="148"/>
    </location>
</feature>
<dbReference type="InterPro" id="IPR007016">
    <property type="entry name" value="O-antigen_ligase-rel_domated"/>
</dbReference>
<evidence type="ECO:0000313" key="8">
    <source>
        <dbReference type="Proteomes" id="UP001213691"/>
    </source>
</evidence>
<protein>
    <submittedName>
        <fullName evidence="7">O-antigen ligase family protein</fullName>
    </submittedName>
</protein>
<comment type="subcellular location">
    <subcellularLocation>
        <location evidence="1">Membrane</location>
        <topology evidence="1">Multi-pass membrane protein</topology>
    </subcellularLocation>
</comment>
<comment type="caution">
    <text evidence="7">The sequence shown here is derived from an EMBL/GenBank/DDBJ whole genome shotgun (WGS) entry which is preliminary data.</text>
</comment>
<organism evidence="7 8">
    <name type="scientific">Shewanella metallivivens</name>
    <dbReference type="NCBI Taxonomy" id="2872342"/>
    <lineage>
        <taxon>Bacteria</taxon>
        <taxon>Pseudomonadati</taxon>
        <taxon>Pseudomonadota</taxon>
        <taxon>Gammaproteobacteria</taxon>
        <taxon>Alteromonadales</taxon>
        <taxon>Shewanellaceae</taxon>
        <taxon>Shewanella</taxon>
    </lineage>
</organism>
<evidence type="ECO:0000256" key="4">
    <source>
        <dbReference type="ARBA" id="ARBA00023136"/>
    </source>
</evidence>
<feature type="transmembrane region" description="Helical" evidence="5">
    <location>
        <begin position="12"/>
        <end position="38"/>
    </location>
</feature>
<feature type="transmembrane region" description="Helical" evidence="5">
    <location>
        <begin position="178"/>
        <end position="199"/>
    </location>
</feature>
<keyword evidence="8" id="KW-1185">Reference proteome</keyword>
<dbReference type="Pfam" id="PF04932">
    <property type="entry name" value="Wzy_C"/>
    <property type="match status" value="1"/>
</dbReference>